<proteinExistence type="predicted"/>
<evidence type="ECO:0000313" key="2">
    <source>
        <dbReference type="Proteomes" id="UP000033636"/>
    </source>
</evidence>
<evidence type="ECO:0000313" key="1">
    <source>
        <dbReference type="EMBL" id="MFB6490039.1"/>
    </source>
</evidence>
<dbReference type="Proteomes" id="UP000033636">
    <property type="component" value="Unassembled WGS sequence"/>
</dbReference>
<protein>
    <submittedName>
        <fullName evidence="1">DUF72 domain-containing protein</fullName>
    </submittedName>
</protein>
<name>A0ACC6V001_9CREN</name>
<dbReference type="EMBL" id="JZWT02000004">
    <property type="protein sequence ID" value="MFB6490039.1"/>
    <property type="molecule type" value="Genomic_DNA"/>
</dbReference>
<organism evidence="1 2">
    <name type="scientific">Thermoproteus sp. AZ2</name>
    <dbReference type="NCBI Taxonomy" id="1609232"/>
    <lineage>
        <taxon>Archaea</taxon>
        <taxon>Thermoproteota</taxon>
        <taxon>Thermoprotei</taxon>
        <taxon>Thermoproteales</taxon>
        <taxon>Thermoproteaceae</taxon>
        <taxon>Thermoproteus</taxon>
    </lineage>
</organism>
<comment type="caution">
    <text evidence="1">The sequence shown here is derived from an EMBL/GenBank/DDBJ whole genome shotgun (WGS) entry which is preliminary data.</text>
</comment>
<sequence length="221" mass="25738">MPLSGEVYVGTSGWAYSWNPDGLEWYAKYSGLNAVEVNSTFYRMPTKSAVDRWRSVGAALRWSVKVYRYITHVKRLADPSPWREFKSVVEPLRPDFYLFQLPPQFKCDEERLRRIEPLAEELGPRAAVEFRDPSCYERPRELGVTIVSIDSPIGVYLVDNDGVVYLRMHGRAAWYAYEYSEEELREIARALEDLSPKKVYVFFNNDHAMLDNARALLRLLK</sequence>
<accession>A0ACC6V001</accession>
<reference evidence="1" key="1">
    <citation type="submission" date="2024-07" db="EMBL/GenBank/DDBJ databases">
        <title>Metagenome and Metagenome-Assembled Genomes of Archaea from a hot spring from the geothermal field of Los Azufres, Mexico.</title>
        <authorList>
            <person name="Marin-Paredes R."/>
            <person name="Martinez-Romero E."/>
            <person name="Servin-Garciduenas L.E."/>
        </authorList>
    </citation>
    <scope>NUCLEOTIDE SEQUENCE</scope>
</reference>
<gene>
    <name evidence="1" type="ORF">TU35_002130</name>
</gene>